<dbReference type="PANTHER" id="PTHR32268:SF11">
    <property type="entry name" value="HOMOSERINE O-ACETYLTRANSFERASE"/>
    <property type="match status" value="1"/>
</dbReference>
<comment type="caution">
    <text evidence="2">Lacks conserved residue(s) required for the propagation of feature annotation.</text>
</comment>
<evidence type="ECO:0000256" key="3">
    <source>
        <dbReference type="PIRSR" id="PIRSR000443-1"/>
    </source>
</evidence>
<keyword evidence="2" id="KW-0028">Amino-acid biosynthesis</keyword>
<comment type="similarity">
    <text evidence="2">Belongs to the AB hydrolase superfamily. MetX family.</text>
</comment>
<dbReference type="GO" id="GO:0004414">
    <property type="term" value="F:homoserine O-acetyltransferase activity"/>
    <property type="evidence" value="ECO:0007669"/>
    <property type="project" value="UniProtKB-UniRule"/>
</dbReference>
<dbReference type="PIRSF" id="PIRSF000443">
    <property type="entry name" value="Homoser_Ac_trans"/>
    <property type="match status" value="1"/>
</dbReference>
<dbReference type="NCBIfam" id="NF001209">
    <property type="entry name" value="PRK00175.1"/>
    <property type="match status" value="1"/>
</dbReference>
<evidence type="ECO:0000256" key="1">
    <source>
        <dbReference type="ARBA" id="ARBA00022679"/>
    </source>
</evidence>
<dbReference type="PANTHER" id="PTHR32268">
    <property type="entry name" value="HOMOSERINE O-ACETYLTRANSFERASE"/>
    <property type="match status" value="1"/>
</dbReference>
<dbReference type="InterPro" id="IPR008220">
    <property type="entry name" value="HAT_MetX-like"/>
</dbReference>
<keyword evidence="2 5" id="KW-0012">Acyltransferase</keyword>
<sequence length="369" mass="41384">MSGSVGVVKTQFFTLKEEFFFESGRVLSSVTVAYETYGKLNEARDNAILVCHALTGNAHAAGFNREDDQRPGWWDSMIGPGKAFDTDKYFVISSNFLGSCFGTTGPSSVDPQTKKRYGLKFPVVTVRDMVKLQKKLIDHLGIEVLHSVAGGSMGGMQALEWGATFPYATKSIIPIAASAAVTPMAIAFNAIAKFAIMKDPNWRGGDYYDDVAPLDGLAIARMAGHITYMSDASFHSKFGRRYATFEGIYDFKGLFEVENYLRYNGYKFTEFYDPNTYLYVLKAMDIFELAYGRNGLKDALRLITSKALFITFTSDFLFPPYQTEELVTLMKEIGNEPRWENIESDYGHDAFLLEFEAQTEIIKNFLSEV</sequence>
<dbReference type="PaxDb" id="522772-Dacet_2738"/>
<reference evidence="5 6" key="1">
    <citation type="journal article" date="2010" name="Stand. Genomic Sci.">
        <title>Complete genome sequence of Denitrovibrio acetiphilus type strain (N2460).</title>
        <authorList>
            <person name="Kiss H."/>
            <person name="Lang E."/>
            <person name="Lapidus A."/>
            <person name="Copeland A."/>
            <person name="Nolan M."/>
            <person name="Glavina Del Rio T."/>
            <person name="Chen F."/>
            <person name="Lucas S."/>
            <person name="Tice H."/>
            <person name="Cheng J.F."/>
            <person name="Han C."/>
            <person name="Goodwin L."/>
            <person name="Pitluck S."/>
            <person name="Liolios K."/>
            <person name="Pati A."/>
            <person name="Ivanova N."/>
            <person name="Mavromatis K."/>
            <person name="Chen A."/>
            <person name="Palaniappan K."/>
            <person name="Land M."/>
            <person name="Hauser L."/>
            <person name="Chang Y.J."/>
            <person name="Jeffries C.D."/>
            <person name="Detter J.C."/>
            <person name="Brettin T."/>
            <person name="Spring S."/>
            <person name="Rohde M."/>
            <person name="Goker M."/>
            <person name="Woyke T."/>
            <person name="Bristow J."/>
            <person name="Eisen J.A."/>
            <person name="Markowitz V."/>
            <person name="Hugenholtz P."/>
            <person name="Kyrpides N.C."/>
            <person name="Klenk H.P."/>
        </authorList>
    </citation>
    <scope>NUCLEOTIDE SEQUENCE [LARGE SCALE GENOMIC DNA]</scope>
    <source>
        <strain evidence="6">DSM 12809 / NBRC 114555 / N2460</strain>
    </source>
</reference>
<gene>
    <name evidence="2" type="primary">metXA</name>
    <name evidence="5" type="ordered locus">Dacet_2738</name>
</gene>
<dbReference type="InParanoid" id="D4H5Q1"/>
<dbReference type="RefSeq" id="WP_013011985.1">
    <property type="nucleotide sequence ID" value="NC_013943.1"/>
</dbReference>
<dbReference type="EMBL" id="CP001968">
    <property type="protein sequence ID" value="ADD69492.1"/>
    <property type="molecule type" value="Genomic_DNA"/>
</dbReference>
<accession>D4H5Q1</accession>
<dbReference type="Gene3D" id="3.40.50.1820">
    <property type="entry name" value="alpha/beta hydrolase"/>
    <property type="match status" value="1"/>
</dbReference>
<keyword evidence="2" id="KW-0486">Methionine biosynthesis</keyword>
<dbReference type="Proteomes" id="UP000002012">
    <property type="component" value="Chromosome"/>
</dbReference>
<dbReference type="AlphaFoldDB" id="D4H5Q1"/>
<feature type="binding site" evidence="2">
    <location>
        <position position="349"/>
    </location>
    <ligand>
        <name>substrate</name>
    </ligand>
</feature>
<feature type="active site" description="Nucleophile" evidence="2 3">
    <location>
        <position position="152"/>
    </location>
</feature>
<name>D4H5Q1_DENA2</name>
<protein>
    <recommendedName>
        <fullName evidence="2">Homoserine O-acetyltransferase</fullName>
        <shortName evidence="2">HAT</shortName>
        <ecNumber evidence="2">2.3.1.31</ecNumber>
    </recommendedName>
    <alternativeName>
        <fullName evidence="2">Homoserine transacetylase</fullName>
        <shortName evidence="2">HTA</shortName>
    </alternativeName>
</protein>
<dbReference type="eggNOG" id="COG2021">
    <property type="taxonomic scope" value="Bacteria"/>
</dbReference>
<dbReference type="SUPFAM" id="SSF53474">
    <property type="entry name" value="alpha/beta-Hydrolases"/>
    <property type="match status" value="1"/>
</dbReference>
<evidence type="ECO:0000313" key="6">
    <source>
        <dbReference type="Proteomes" id="UP000002012"/>
    </source>
</evidence>
<dbReference type="InterPro" id="IPR029058">
    <property type="entry name" value="AB_hydrolase_fold"/>
</dbReference>
<organism evidence="5 6">
    <name type="scientific">Denitrovibrio acetiphilus (strain DSM 12809 / NBRC 114555 / N2460)</name>
    <dbReference type="NCBI Taxonomy" id="522772"/>
    <lineage>
        <taxon>Bacteria</taxon>
        <taxon>Pseudomonadati</taxon>
        <taxon>Deferribacterota</taxon>
        <taxon>Deferribacteres</taxon>
        <taxon>Deferribacterales</taxon>
        <taxon>Geovibrionaceae</taxon>
        <taxon>Denitrovibrio</taxon>
    </lineage>
</organism>
<dbReference type="UniPathway" id="UPA00051">
    <property type="reaction ID" value="UER00074"/>
</dbReference>
<evidence type="ECO:0000259" key="4">
    <source>
        <dbReference type="Pfam" id="PF00561"/>
    </source>
</evidence>
<dbReference type="GO" id="GO:0005737">
    <property type="term" value="C:cytoplasm"/>
    <property type="evidence" value="ECO:0007669"/>
    <property type="project" value="UniProtKB-SubCell"/>
</dbReference>
<dbReference type="OrthoDB" id="9800754at2"/>
<dbReference type="NCBIfam" id="TIGR01392">
    <property type="entry name" value="homoserO_Ac_trn"/>
    <property type="match status" value="1"/>
</dbReference>
<dbReference type="HAMAP" id="MF_00296">
    <property type="entry name" value="MetX_acyltransf"/>
    <property type="match status" value="1"/>
</dbReference>
<dbReference type="STRING" id="522772.Dacet_2738"/>
<feature type="active site" evidence="2 3">
    <location>
        <position position="348"/>
    </location>
</feature>
<feature type="domain" description="AB hydrolase-1" evidence="4">
    <location>
        <begin position="46"/>
        <end position="354"/>
    </location>
</feature>
<dbReference type="KEGG" id="dap:Dacet_2738"/>
<dbReference type="Pfam" id="PF00561">
    <property type="entry name" value="Abhydrolase_1"/>
    <property type="match status" value="1"/>
</dbReference>
<keyword evidence="1 2" id="KW-0808">Transferase</keyword>
<comment type="catalytic activity">
    <reaction evidence="2">
        <text>L-homoserine + acetyl-CoA = O-acetyl-L-homoserine + CoA</text>
        <dbReference type="Rhea" id="RHEA:13701"/>
        <dbReference type="ChEBI" id="CHEBI:57287"/>
        <dbReference type="ChEBI" id="CHEBI:57288"/>
        <dbReference type="ChEBI" id="CHEBI:57476"/>
        <dbReference type="ChEBI" id="CHEBI:57716"/>
        <dbReference type="EC" id="2.3.1.31"/>
    </reaction>
</comment>
<comment type="pathway">
    <text evidence="2">Amino-acid biosynthesis; L-methionine biosynthesis via de novo pathway; O-acetyl-L-homoserine from L-homoserine: step 1/1.</text>
</comment>
<comment type="function">
    <text evidence="2">Transfers an acetyl group from acetyl-CoA to L-homoserine, forming acetyl-L-homoserine.</text>
</comment>
<dbReference type="InterPro" id="IPR000073">
    <property type="entry name" value="AB_hydrolase_1"/>
</dbReference>
<evidence type="ECO:0000256" key="2">
    <source>
        <dbReference type="HAMAP-Rule" id="MF_00296"/>
    </source>
</evidence>
<evidence type="ECO:0000313" key="5">
    <source>
        <dbReference type="EMBL" id="ADD69492.1"/>
    </source>
</evidence>
<dbReference type="GO" id="GO:0009086">
    <property type="term" value="P:methionine biosynthetic process"/>
    <property type="evidence" value="ECO:0007669"/>
    <property type="project" value="UniProtKB-UniRule"/>
</dbReference>
<proteinExistence type="inferred from homology"/>
<dbReference type="HOGENOM" id="CLU_028760_1_2_0"/>
<keyword evidence="2" id="KW-0963">Cytoplasm</keyword>
<comment type="subunit">
    <text evidence="2">Homodimer.</text>
</comment>
<feature type="active site" evidence="2 3">
    <location>
        <position position="315"/>
    </location>
</feature>
<dbReference type="Gene3D" id="1.10.1740.110">
    <property type="match status" value="1"/>
</dbReference>
<feature type="binding site" evidence="2">
    <location>
        <position position="221"/>
    </location>
    <ligand>
        <name>substrate</name>
    </ligand>
</feature>
<keyword evidence="6" id="KW-1185">Reference proteome</keyword>
<comment type="subcellular location">
    <subcellularLocation>
        <location evidence="2">Cytoplasm</location>
    </subcellularLocation>
</comment>
<dbReference type="GO" id="GO:0009092">
    <property type="term" value="P:homoserine metabolic process"/>
    <property type="evidence" value="ECO:0007669"/>
    <property type="project" value="TreeGrafter"/>
</dbReference>
<dbReference type="EC" id="2.3.1.31" evidence="2"/>